<dbReference type="PROSITE" id="PS51257">
    <property type="entry name" value="PROKAR_LIPOPROTEIN"/>
    <property type="match status" value="1"/>
</dbReference>
<evidence type="ECO:0000313" key="2">
    <source>
        <dbReference type="Proteomes" id="UP001257659"/>
    </source>
</evidence>
<evidence type="ECO:0000313" key="1">
    <source>
        <dbReference type="EMBL" id="MDR6301992.1"/>
    </source>
</evidence>
<comment type="caution">
    <text evidence="1">The sequence shown here is derived from an EMBL/GenBank/DDBJ whole genome shotgun (WGS) entry which is preliminary data.</text>
</comment>
<dbReference type="Proteomes" id="UP001257659">
    <property type="component" value="Unassembled WGS sequence"/>
</dbReference>
<dbReference type="EMBL" id="JAVDQA010000009">
    <property type="protein sequence ID" value="MDR6301992.1"/>
    <property type="molecule type" value="Genomic_DNA"/>
</dbReference>
<sequence>MRLTNSYLILIFSFFLIFTSCNSSDKKLPEPTFVHSQEEFQKEIKADSMATWVKMKSLDETSEEENIRTLGIELYFSESQENFDFQMEYFKNHVHDEIKNLDEYDFLEVNYYNNGELTVKETEQLSVLL</sequence>
<protein>
    <submittedName>
        <fullName evidence="1">Metal-binding protein</fullName>
    </submittedName>
</protein>
<keyword evidence="2" id="KW-1185">Reference proteome</keyword>
<organism evidence="1 2">
    <name type="scientific">Mesonia maritima</name>
    <dbReference type="NCBI Taxonomy" id="1793873"/>
    <lineage>
        <taxon>Bacteria</taxon>
        <taxon>Pseudomonadati</taxon>
        <taxon>Bacteroidota</taxon>
        <taxon>Flavobacteriia</taxon>
        <taxon>Flavobacteriales</taxon>
        <taxon>Flavobacteriaceae</taxon>
        <taxon>Mesonia</taxon>
    </lineage>
</organism>
<reference evidence="1 2" key="1">
    <citation type="submission" date="2023-07" db="EMBL/GenBank/DDBJ databases">
        <title>Genomic Encyclopedia of Type Strains, Phase IV (KMG-IV): sequencing the most valuable type-strain genomes for metagenomic binning, comparative biology and taxonomic classification.</title>
        <authorList>
            <person name="Goeker M."/>
        </authorList>
    </citation>
    <scope>NUCLEOTIDE SEQUENCE [LARGE SCALE GENOMIC DNA]</scope>
    <source>
        <strain evidence="1 2">DSM 102814</strain>
    </source>
</reference>
<name>A0ABU1KAE1_9FLAO</name>
<dbReference type="RefSeq" id="WP_309730039.1">
    <property type="nucleotide sequence ID" value="NZ_JAVDQA010000009.1"/>
</dbReference>
<gene>
    <name evidence="1" type="ORF">GGR31_002667</name>
</gene>
<proteinExistence type="predicted"/>
<accession>A0ABU1KAE1</accession>